<evidence type="ECO:0000256" key="1">
    <source>
        <dbReference type="ARBA" id="ARBA00006479"/>
    </source>
</evidence>
<evidence type="ECO:0000256" key="2">
    <source>
        <dbReference type="ARBA" id="ARBA00012323"/>
    </source>
</evidence>
<dbReference type="GO" id="GO:0005737">
    <property type="term" value="C:cytoplasm"/>
    <property type="evidence" value="ECO:0007669"/>
    <property type="project" value="InterPro"/>
</dbReference>
<evidence type="ECO:0000313" key="9">
    <source>
        <dbReference type="EMBL" id="GIH08825.1"/>
    </source>
</evidence>
<dbReference type="EC" id="2.7.1.2" evidence="2"/>
<keyword evidence="7" id="KW-0067">ATP-binding</keyword>
<reference evidence="9" key="1">
    <citation type="submission" date="2021-01" db="EMBL/GenBank/DDBJ databases">
        <title>Whole genome shotgun sequence of Rhizocola hellebori NBRC 109834.</title>
        <authorList>
            <person name="Komaki H."/>
            <person name="Tamura T."/>
        </authorList>
    </citation>
    <scope>NUCLEOTIDE SEQUENCE</scope>
    <source>
        <strain evidence="9">NBRC 109834</strain>
    </source>
</reference>
<dbReference type="PANTHER" id="PTHR18964:SF173">
    <property type="entry name" value="GLUCOKINASE"/>
    <property type="match status" value="1"/>
</dbReference>
<evidence type="ECO:0000256" key="8">
    <source>
        <dbReference type="ARBA" id="ARBA00032386"/>
    </source>
</evidence>
<dbReference type="SUPFAM" id="SSF53067">
    <property type="entry name" value="Actin-like ATPase domain"/>
    <property type="match status" value="1"/>
</dbReference>
<evidence type="ECO:0000256" key="5">
    <source>
        <dbReference type="ARBA" id="ARBA00022741"/>
    </source>
</evidence>
<evidence type="ECO:0000313" key="10">
    <source>
        <dbReference type="Proteomes" id="UP000612899"/>
    </source>
</evidence>
<dbReference type="Proteomes" id="UP000612899">
    <property type="component" value="Unassembled WGS sequence"/>
</dbReference>
<accession>A0A8J3QFQ2</accession>
<keyword evidence="10" id="KW-1185">Reference proteome</keyword>
<keyword evidence="5" id="KW-0547">Nucleotide-binding</keyword>
<protein>
    <recommendedName>
        <fullName evidence="3">Glucokinase</fullName>
        <ecNumber evidence="2">2.7.1.2</ecNumber>
    </recommendedName>
    <alternativeName>
        <fullName evidence="8">Glucose kinase</fullName>
    </alternativeName>
</protein>
<dbReference type="GO" id="GO:0006096">
    <property type="term" value="P:glycolytic process"/>
    <property type="evidence" value="ECO:0007669"/>
    <property type="project" value="InterPro"/>
</dbReference>
<dbReference type="InterPro" id="IPR000600">
    <property type="entry name" value="ROK"/>
</dbReference>
<evidence type="ECO:0000256" key="3">
    <source>
        <dbReference type="ARBA" id="ARBA00014701"/>
    </source>
</evidence>
<dbReference type="AlphaFoldDB" id="A0A8J3QFQ2"/>
<dbReference type="NCBIfam" id="TIGR00744">
    <property type="entry name" value="ROK_glcA_fam"/>
    <property type="match status" value="1"/>
</dbReference>
<keyword evidence="6" id="KW-0418">Kinase</keyword>
<dbReference type="GO" id="GO:0005524">
    <property type="term" value="F:ATP binding"/>
    <property type="evidence" value="ECO:0007669"/>
    <property type="project" value="UniProtKB-KW"/>
</dbReference>
<sequence>MSLTIGVDIGGTKVLGGVVDPQGNVLQTSRRPTPANDVAATRDVIVEVVRELIAQHPVEAVGIGAAGWIDASRSTVLFAPNLAWRNEPLRDYVGAAVDVPVVVENDANVAAWAEFKYGAAAHADDSMVMFTVGTGIGGGIVLGGQLLRGSHGMAAEVGHMLAVPEGHLCGCGRLGCIEQYASGNALVRFAKEGAMTAPSALLKAANGDIEAIDGPMVTTAAMEGDSVAVEAFGQVGYWLAQGVADMVQLLDPQVIVIGGGVIDAGDLLMKPLRQAYADALTQRGKLPVAELRSAEMGNEAGLIGAADLARSR</sequence>
<dbReference type="InterPro" id="IPR049874">
    <property type="entry name" value="ROK_cs"/>
</dbReference>
<proteinExistence type="inferred from homology"/>
<dbReference type="GO" id="GO:0004340">
    <property type="term" value="F:glucokinase activity"/>
    <property type="evidence" value="ECO:0007669"/>
    <property type="project" value="UniProtKB-EC"/>
</dbReference>
<dbReference type="InterPro" id="IPR004654">
    <property type="entry name" value="ROK_glcA"/>
</dbReference>
<organism evidence="9 10">
    <name type="scientific">Rhizocola hellebori</name>
    <dbReference type="NCBI Taxonomy" id="1392758"/>
    <lineage>
        <taxon>Bacteria</taxon>
        <taxon>Bacillati</taxon>
        <taxon>Actinomycetota</taxon>
        <taxon>Actinomycetes</taxon>
        <taxon>Micromonosporales</taxon>
        <taxon>Micromonosporaceae</taxon>
        <taxon>Rhizocola</taxon>
    </lineage>
</organism>
<evidence type="ECO:0000256" key="4">
    <source>
        <dbReference type="ARBA" id="ARBA00022679"/>
    </source>
</evidence>
<comment type="similarity">
    <text evidence="1">Belongs to the ROK (NagC/XylR) family.</text>
</comment>
<evidence type="ECO:0000256" key="6">
    <source>
        <dbReference type="ARBA" id="ARBA00022777"/>
    </source>
</evidence>
<dbReference type="EMBL" id="BONY01000055">
    <property type="protein sequence ID" value="GIH08825.1"/>
    <property type="molecule type" value="Genomic_DNA"/>
</dbReference>
<evidence type="ECO:0000256" key="7">
    <source>
        <dbReference type="ARBA" id="ARBA00022840"/>
    </source>
</evidence>
<dbReference type="Gene3D" id="3.30.420.40">
    <property type="match status" value="2"/>
</dbReference>
<dbReference type="PANTHER" id="PTHR18964">
    <property type="entry name" value="ROK (REPRESSOR, ORF, KINASE) FAMILY"/>
    <property type="match status" value="1"/>
</dbReference>
<gene>
    <name evidence="9" type="ORF">Rhe02_68920</name>
</gene>
<keyword evidence="4" id="KW-0808">Transferase</keyword>
<dbReference type="PROSITE" id="PS01125">
    <property type="entry name" value="ROK"/>
    <property type="match status" value="1"/>
</dbReference>
<dbReference type="InterPro" id="IPR043129">
    <property type="entry name" value="ATPase_NBD"/>
</dbReference>
<dbReference type="RefSeq" id="WP_203912566.1">
    <property type="nucleotide sequence ID" value="NZ_BONY01000055.1"/>
</dbReference>
<dbReference type="Pfam" id="PF00480">
    <property type="entry name" value="ROK"/>
    <property type="match status" value="1"/>
</dbReference>
<name>A0A8J3QFQ2_9ACTN</name>
<comment type="caution">
    <text evidence="9">The sequence shown here is derived from an EMBL/GenBank/DDBJ whole genome shotgun (WGS) entry which is preliminary data.</text>
</comment>